<evidence type="ECO:0000259" key="2">
    <source>
        <dbReference type="PROSITE" id="PS50006"/>
    </source>
</evidence>
<keyword evidence="1" id="KW-0597">Phosphoprotein</keyword>
<dbReference type="CDD" id="cd00060">
    <property type="entry name" value="FHA"/>
    <property type="match status" value="1"/>
</dbReference>
<dbReference type="InterPro" id="IPR022128">
    <property type="entry name" value="FhaA_N"/>
</dbReference>
<keyword evidence="4" id="KW-1185">Reference proteome</keyword>
<dbReference type="Gene3D" id="2.60.200.20">
    <property type="match status" value="1"/>
</dbReference>
<dbReference type="InterPro" id="IPR000253">
    <property type="entry name" value="FHA_dom"/>
</dbReference>
<dbReference type="InterPro" id="IPR008984">
    <property type="entry name" value="SMAD_FHA_dom_sf"/>
</dbReference>
<dbReference type="Proteomes" id="UP000245469">
    <property type="component" value="Unassembled WGS sequence"/>
</dbReference>
<dbReference type="RefSeq" id="WP_109772813.1">
    <property type="nucleotide sequence ID" value="NZ_QGDQ01000002.1"/>
</dbReference>
<feature type="domain" description="FHA" evidence="2">
    <location>
        <begin position="155"/>
        <end position="204"/>
    </location>
</feature>
<dbReference type="AlphaFoldDB" id="A0A316AFJ0"/>
<name>A0A316AFJ0_9ACTN</name>
<dbReference type="InterPro" id="IPR042287">
    <property type="entry name" value="FhaA_N_sf"/>
</dbReference>
<evidence type="ECO:0000313" key="3">
    <source>
        <dbReference type="EMBL" id="PWJ55740.1"/>
    </source>
</evidence>
<dbReference type="SMART" id="SM00240">
    <property type="entry name" value="FHA"/>
    <property type="match status" value="1"/>
</dbReference>
<dbReference type="PANTHER" id="PTHR23308">
    <property type="entry name" value="NUCLEAR INHIBITOR OF PROTEIN PHOSPHATASE-1"/>
    <property type="match status" value="1"/>
</dbReference>
<sequence>MGVLDRFERSVERVVNGVFAKAFKSEVQPVELASALRREVDTTSAVVGPGRTLVPNAFTIDLGPADHERFSSWEDALAAELATAVTEHARAQRYSFSGPVVVRLQRDDELATGVFRVRSARVRGGIAPATSAVATPAHPVLEVDGRSYQMTSERTVIGRGSECDVVVDDPGTSRRHLEVVRSGGRTTVHDLGSTNGTSVDGRRLDDAGGRTAVLHDGSRIQLGRTTVVFHSGESSDNPDEEW</sequence>
<comment type="caution">
    <text evidence="3">The sequence shown here is derived from an EMBL/GenBank/DDBJ whole genome shotgun (WGS) entry which is preliminary data.</text>
</comment>
<evidence type="ECO:0000313" key="4">
    <source>
        <dbReference type="Proteomes" id="UP000245469"/>
    </source>
</evidence>
<proteinExistence type="predicted"/>
<dbReference type="PROSITE" id="PS50006">
    <property type="entry name" value="FHA_DOMAIN"/>
    <property type="match status" value="1"/>
</dbReference>
<dbReference type="SUPFAM" id="SSF49879">
    <property type="entry name" value="SMAD/FHA domain"/>
    <property type="match status" value="1"/>
</dbReference>
<dbReference type="InterPro" id="IPR050923">
    <property type="entry name" value="Cell_Proc_Reg/RNA_Proc"/>
</dbReference>
<reference evidence="3 4" key="1">
    <citation type="submission" date="2018-03" db="EMBL/GenBank/DDBJ databases">
        <title>Genomic Encyclopedia of Archaeal and Bacterial Type Strains, Phase II (KMG-II): from individual species to whole genera.</title>
        <authorList>
            <person name="Goeker M."/>
        </authorList>
    </citation>
    <scope>NUCLEOTIDE SEQUENCE [LARGE SCALE GENOMIC DNA]</scope>
    <source>
        <strain evidence="3 4">DSM 44889</strain>
    </source>
</reference>
<protein>
    <submittedName>
        <fullName evidence="3">FHA domain-containing protein</fullName>
    </submittedName>
</protein>
<dbReference type="Pfam" id="PF00498">
    <property type="entry name" value="FHA"/>
    <property type="match status" value="1"/>
</dbReference>
<dbReference type="EMBL" id="QGDQ01000002">
    <property type="protein sequence ID" value="PWJ55740.1"/>
    <property type="molecule type" value="Genomic_DNA"/>
</dbReference>
<organism evidence="3 4">
    <name type="scientific">Quadrisphaera granulorum</name>
    <dbReference type="NCBI Taxonomy" id="317664"/>
    <lineage>
        <taxon>Bacteria</taxon>
        <taxon>Bacillati</taxon>
        <taxon>Actinomycetota</taxon>
        <taxon>Actinomycetes</taxon>
        <taxon>Kineosporiales</taxon>
        <taxon>Kineosporiaceae</taxon>
        <taxon>Quadrisphaera</taxon>
    </lineage>
</organism>
<evidence type="ECO:0000256" key="1">
    <source>
        <dbReference type="ARBA" id="ARBA00022553"/>
    </source>
</evidence>
<dbReference type="Pfam" id="PF12401">
    <property type="entry name" value="FhaA_N"/>
    <property type="match status" value="1"/>
</dbReference>
<accession>A0A316AFJ0</accession>
<dbReference type="OrthoDB" id="151099at2"/>
<dbReference type="Gene3D" id="3.30.2320.60">
    <property type="entry name" value="FhaA, phosphopeptide-binding domain (DUF3662)"/>
    <property type="match status" value="1"/>
</dbReference>
<gene>
    <name evidence="3" type="ORF">BXY45_102104</name>
</gene>